<dbReference type="EMBL" id="ML178847">
    <property type="protein sequence ID" value="TFK97462.1"/>
    <property type="molecule type" value="Genomic_DNA"/>
</dbReference>
<dbReference type="Proteomes" id="UP000305067">
    <property type="component" value="Unassembled WGS sequence"/>
</dbReference>
<keyword evidence="2" id="KW-0732">Signal</keyword>
<proteinExistence type="predicted"/>
<keyword evidence="4" id="KW-1185">Reference proteome</keyword>
<feature type="signal peptide" evidence="2">
    <location>
        <begin position="1"/>
        <end position="18"/>
    </location>
</feature>
<name>A0A5C3Q653_9AGAR</name>
<reference evidence="3 4" key="1">
    <citation type="journal article" date="2019" name="Nat. Ecol. Evol.">
        <title>Megaphylogeny resolves global patterns of mushroom evolution.</title>
        <authorList>
            <person name="Varga T."/>
            <person name="Krizsan K."/>
            <person name="Foldi C."/>
            <person name="Dima B."/>
            <person name="Sanchez-Garcia M."/>
            <person name="Sanchez-Ramirez S."/>
            <person name="Szollosi G.J."/>
            <person name="Szarkandi J.G."/>
            <person name="Papp V."/>
            <person name="Albert L."/>
            <person name="Andreopoulos W."/>
            <person name="Angelini C."/>
            <person name="Antonin V."/>
            <person name="Barry K.W."/>
            <person name="Bougher N.L."/>
            <person name="Buchanan P."/>
            <person name="Buyck B."/>
            <person name="Bense V."/>
            <person name="Catcheside P."/>
            <person name="Chovatia M."/>
            <person name="Cooper J."/>
            <person name="Damon W."/>
            <person name="Desjardin D."/>
            <person name="Finy P."/>
            <person name="Geml J."/>
            <person name="Haridas S."/>
            <person name="Hughes K."/>
            <person name="Justo A."/>
            <person name="Karasinski D."/>
            <person name="Kautmanova I."/>
            <person name="Kiss B."/>
            <person name="Kocsube S."/>
            <person name="Kotiranta H."/>
            <person name="LaButti K.M."/>
            <person name="Lechner B.E."/>
            <person name="Liimatainen K."/>
            <person name="Lipzen A."/>
            <person name="Lukacs Z."/>
            <person name="Mihaltcheva S."/>
            <person name="Morgado L.N."/>
            <person name="Niskanen T."/>
            <person name="Noordeloos M.E."/>
            <person name="Ohm R.A."/>
            <person name="Ortiz-Santana B."/>
            <person name="Ovrebo C."/>
            <person name="Racz N."/>
            <person name="Riley R."/>
            <person name="Savchenko A."/>
            <person name="Shiryaev A."/>
            <person name="Soop K."/>
            <person name="Spirin V."/>
            <person name="Szebenyi C."/>
            <person name="Tomsovsky M."/>
            <person name="Tulloss R.E."/>
            <person name="Uehling J."/>
            <person name="Grigoriev I.V."/>
            <person name="Vagvolgyi C."/>
            <person name="Papp T."/>
            <person name="Martin F.M."/>
            <person name="Miettinen O."/>
            <person name="Hibbett D.S."/>
            <person name="Nagy L.G."/>
        </authorList>
    </citation>
    <scope>NUCLEOTIDE SEQUENCE [LARGE SCALE GENOMIC DNA]</scope>
    <source>
        <strain evidence="3 4">CBS 309.79</strain>
    </source>
</reference>
<evidence type="ECO:0000313" key="3">
    <source>
        <dbReference type="EMBL" id="TFK97462.1"/>
    </source>
</evidence>
<accession>A0A5C3Q653</accession>
<evidence type="ECO:0008006" key="5">
    <source>
        <dbReference type="Google" id="ProtNLM"/>
    </source>
</evidence>
<evidence type="ECO:0000256" key="2">
    <source>
        <dbReference type="SAM" id="SignalP"/>
    </source>
</evidence>
<feature type="chain" id="PRO_5022741584" description="BAG domain-containing protein" evidence="2">
    <location>
        <begin position="19"/>
        <end position="284"/>
    </location>
</feature>
<feature type="compositionally biased region" description="Pro residues" evidence="1">
    <location>
        <begin position="118"/>
        <end position="130"/>
    </location>
</feature>
<organism evidence="3 4">
    <name type="scientific">Pterulicium gracile</name>
    <dbReference type="NCBI Taxonomy" id="1884261"/>
    <lineage>
        <taxon>Eukaryota</taxon>
        <taxon>Fungi</taxon>
        <taxon>Dikarya</taxon>
        <taxon>Basidiomycota</taxon>
        <taxon>Agaricomycotina</taxon>
        <taxon>Agaricomycetes</taxon>
        <taxon>Agaricomycetidae</taxon>
        <taxon>Agaricales</taxon>
        <taxon>Pleurotineae</taxon>
        <taxon>Pterulaceae</taxon>
        <taxon>Pterulicium</taxon>
    </lineage>
</organism>
<feature type="region of interest" description="Disordered" evidence="1">
    <location>
        <begin position="82"/>
        <end position="167"/>
    </location>
</feature>
<evidence type="ECO:0000256" key="1">
    <source>
        <dbReference type="SAM" id="MobiDB-lite"/>
    </source>
</evidence>
<gene>
    <name evidence="3" type="ORF">BDV98DRAFT_574517</name>
</gene>
<feature type="compositionally biased region" description="Low complexity" evidence="1">
    <location>
        <begin position="82"/>
        <end position="106"/>
    </location>
</feature>
<protein>
    <recommendedName>
        <fullName evidence="5">BAG domain-containing protein</fullName>
    </recommendedName>
</protein>
<evidence type="ECO:0000313" key="4">
    <source>
        <dbReference type="Proteomes" id="UP000305067"/>
    </source>
</evidence>
<sequence length="284" mass="31591">MGSPLVYVAACILPVMLAHIPRVRVPHQFRRRKTDLQRPLHAGQQTQCQYQHPLQGLVPLPGAVIPPRSWLRHSRSSSSITTVSSALSASSSRSSESSLDSSRESTPPQTGPIRPSYDFPPPGLTPPTSTPPRKHSRVSFTPHHTVIPVSTPKLTPVTPRPVSTDPNYTREIRHLTRKLVSRDALIKQHAYQAFHDRLIMSNRIMNLQKGFVELRRSISVQTAAVEYPRERSRIEVWRAQVPLALRIDGPACGELGDHGMKSPTAVVEISSLLQMLDTLKPAHN</sequence>
<dbReference type="AlphaFoldDB" id="A0A5C3Q653"/>